<proteinExistence type="predicted"/>
<name>A0A3B0BH72_9ACTN</name>
<protein>
    <submittedName>
        <fullName evidence="2">Acyl carrier protein</fullName>
    </submittedName>
</protein>
<gene>
    <name evidence="2" type="ORF">D7231_17455</name>
</gene>
<dbReference type="RefSeq" id="WP_120756370.1">
    <property type="nucleotide sequence ID" value="NZ_JBFADQ010000084.1"/>
</dbReference>
<dbReference type="InterPro" id="IPR009081">
    <property type="entry name" value="PP-bd_ACP"/>
</dbReference>
<dbReference type="OrthoDB" id="5244566at2"/>
<comment type="caution">
    <text evidence="2">The sequence shown here is derived from an EMBL/GenBank/DDBJ whole genome shotgun (WGS) entry which is preliminary data.</text>
</comment>
<accession>A0A3B0BH72</accession>
<dbReference type="SUPFAM" id="SSF47336">
    <property type="entry name" value="ACP-like"/>
    <property type="match status" value="1"/>
</dbReference>
<evidence type="ECO:0000259" key="1">
    <source>
        <dbReference type="PROSITE" id="PS50075"/>
    </source>
</evidence>
<dbReference type="InterPro" id="IPR036736">
    <property type="entry name" value="ACP-like_sf"/>
</dbReference>
<feature type="domain" description="Carrier" evidence="1">
    <location>
        <begin position="5"/>
        <end position="81"/>
    </location>
</feature>
<dbReference type="Proteomes" id="UP000270343">
    <property type="component" value="Unassembled WGS sequence"/>
</dbReference>
<dbReference type="EMBL" id="RBAM01000006">
    <property type="protein sequence ID" value="RKN71761.1"/>
    <property type="molecule type" value="Genomic_DNA"/>
</dbReference>
<keyword evidence="3" id="KW-1185">Reference proteome</keyword>
<dbReference type="Pfam" id="PF00550">
    <property type="entry name" value="PP-binding"/>
    <property type="match status" value="1"/>
</dbReference>
<evidence type="ECO:0000313" key="2">
    <source>
        <dbReference type="EMBL" id="RKN71761.1"/>
    </source>
</evidence>
<dbReference type="AlphaFoldDB" id="A0A3B0BH72"/>
<dbReference type="Gene3D" id="1.10.1200.10">
    <property type="entry name" value="ACP-like"/>
    <property type="match status" value="1"/>
</dbReference>
<organism evidence="2 3">
    <name type="scientific">Streptomyces klenkii</name>
    <dbReference type="NCBI Taxonomy" id="1420899"/>
    <lineage>
        <taxon>Bacteria</taxon>
        <taxon>Bacillati</taxon>
        <taxon>Actinomycetota</taxon>
        <taxon>Actinomycetes</taxon>
        <taxon>Kitasatosporales</taxon>
        <taxon>Streptomycetaceae</taxon>
        <taxon>Streptomyces</taxon>
    </lineage>
</organism>
<dbReference type="PROSITE" id="PS50075">
    <property type="entry name" value="CARRIER"/>
    <property type="match status" value="1"/>
</dbReference>
<reference evidence="2 3" key="1">
    <citation type="journal article" date="2015" name="Antonie Van Leeuwenhoek">
        <title>Streptomyces klenkii sp. nov., isolated from deep marine sediment.</title>
        <authorList>
            <person name="Veyisoglu A."/>
            <person name="Sahin N."/>
        </authorList>
    </citation>
    <scope>NUCLEOTIDE SEQUENCE [LARGE SCALE GENOMIC DNA]</scope>
    <source>
        <strain evidence="2 3">KCTC 29202</strain>
    </source>
</reference>
<sequence>MTTAPDRASLTAFVTASLADFGAEEDLITPDATFEDLEIDSLDLVELGQAVKRRFGIQVRPKDMDGVKTVGEALDAIFRTAGI</sequence>
<evidence type="ECO:0000313" key="3">
    <source>
        <dbReference type="Proteomes" id="UP000270343"/>
    </source>
</evidence>